<dbReference type="Gene3D" id="1.20.5.170">
    <property type="match status" value="1"/>
</dbReference>
<dbReference type="PANTHER" id="PTHR37012">
    <property type="entry name" value="B-ZIP TRANSCRIPTION FACTOR (EUROFUNG)-RELATED"/>
    <property type="match status" value="1"/>
</dbReference>
<feature type="coiled-coil region" evidence="1">
    <location>
        <begin position="108"/>
        <end position="135"/>
    </location>
</feature>
<evidence type="ECO:0000313" key="3">
    <source>
        <dbReference type="EMBL" id="CRL19722.1"/>
    </source>
</evidence>
<organism evidence="3 4">
    <name type="scientific">Penicillium camemberti (strain FM 013)</name>
    <dbReference type="NCBI Taxonomy" id="1429867"/>
    <lineage>
        <taxon>Eukaryota</taxon>
        <taxon>Fungi</taxon>
        <taxon>Dikarya</taxon>
        <taxon>Ascomycota</taxon>
        <taxon>Pezizomycotina</taxon>
        <taxon>Eurotiomycetes</taxon>
        <taxon>Eurotiomycetidae</taxon>
        <taxon>Eurotiales</taxon>
        <taxon>Aspergillaceae</taxon>
        <taxon>Penicillium</taxon>
    </lineage>
</organism>
<evidence type="ECO:0000256" key="1">
    <source>
        <dbReference type="SAM" id="Coils"/>
    </source>
</evidence>
<dbReference type="InterPro" id="IPR021833">
    <property type="entry name" value="DUF3425"/>
</dbReference>
<dbReference type="Pfam" id="PF11905">
    <property type="entry name" value="DUF3425"/>
    <property type="match status" value="1"/>
</dbReference>
<keyword evidence="4" id="KW-1185">Reference proteome</keyword>
<feature type="region of interest" description="Disordered" evidence="2">
    <location>
        <begin position="59"/>
        <end position="78"/>
    </location>
</feature>
<keyword evidence="1" id="KW-0175">Coiled coil</keyword>
<reference evidence="3 4" key="1">
    <citation type="journal article" date="2014" name="Nat. Commun.">
        <title>Multiple recent horizontal transfers of a large genomic region in cheese making fungi.</title>
        <authorList>
            <person name="Cheeseman K."/>
            <person name="Ropars J."/>
            <person name="Renault P."/>
            <person name="Dupont J."/>
            <person name="Gouzy J."/>
            <person name="Branca A."/>
            <person name="Abraham A.L."/>
            <person name="Ceppi M."/>
            <person name="Conseiller E."/>
            <person name="Debuchy R."/>
            <person name="Malagnac F."/>
            <person name="Goarin A."/>
            <person name="Silar P."/>
            <person name="Lacoste S."/>
            <person name="Sallet E."/>
            <person name="Bensimon A."/>
            <person name="Giraud T."/>
            <person name="Brygoo Y."/>
        </authorList>
    </citation>
    <scope>NUCLEOTIDE SEQUENCE [LARGE SCALE GENOMIC DNA]</scope>
    <source>
        <strain evidence="4">FM 013</strain>
    </source>
</reference>
<proteinExistence type="predicted"/>
<sequence>MGRYSFFRCGLWARMGDRSPSERIASLLGIVLLATVFAALIGLFMSHLTSADPVVPRHEGTKIMSSNEKKRLRDRRSQQTLREKKLRHISQLEEQVAHCEQHHSDQGVQRLLQVIEGLRKQNEALLKRQKSLKSLVDSWETELEEPAATDDSSHDLSSLYKEMSNREAQFSLQTNFNDSIPPHGISSLLNAPISAASTPRQKRSPSLEPLSAVTTPLWNQIPPHTDDFGTRTMISCPWFLYPELIIPCPDVPNSPLDFIYGTKTNALADQIHTALQRRPVRDPERLGTGWLTYHFSRWVIAPSPETYGRLPAFLRPVQGQMTVPHPLVLDFMPWPRLRLNLIRRWHVYGKDRDGLFGFMACCVKLRWPWNETVLERNEHNELCMKKAFYETIMSESGWGLTPEFIRRYPDLVEGMDINKIVVELF</sequence>
<protein>
    <submittedName>
        <fullName evidence="3">Uncharacterized protein</fullName>
    </submittedName>
</protein>
<dbReference type="AlphaFoldDB" id="A0A0G4P082"/>
<accession>A0A0G4P082</accession>
<name>A0A0G4P082_PENC3</name>
<gene>
    <name evidence="3" type="ORF">PCAMFM013_S003g000513</name>
</gene>
<dbReference type="CDD" id="cd14688">
    <property type="entry name" value="bZIP_YAP"/>
    <property type="match status" value="1"/>
</dbReference>
<evidence type="ECO:0000256" key="2">
    <source>
        <dbReference type="SAM" id="MobiDB-lite"/>
    </source>
</evidence>
<dbReference type="Proteomes" id="UP000053732">
    <property type="component" value="Unassembled WGS sequence"/>
</dbReference>
<evidence type="ECO:0000313" key="4">
    <source>
        <dbReference type="Proteomes" id="UP000053732"/>
    </source>
</evidence>
<dbReference type="EMBL" id="HG793136">
    <property type="protein sequence ID" value="CRL19722.1"/>
    <property type="molecule type" value="Genomic_DNA"/>
</dbReference>
<dbReference type="PANTHER" id="PTHR37012:SF6">
    <property type="entry name" value="BZIP TRANSCRIPTION FACTOR"/>
    <property type="match status" value="1"/>
</dbReference>